<reference evidence="2" key="1">
    <citation type="submission" date="2022-03" db="EMBL/GenBank/DDBJ databases">
        <authorList>
            <person name="Tunstrom K."/>
        </authorList>
    </citation>
    <scope>NUCLEOTIDE SEQUENCE</scope>
</reference>
<accession>A0AAU9TX38</accession>
<evidence type="ECO:0000313" key="3">
    <source>
        <dbReference type="Proteomes" id="UP001153954"/>
    </source>
</evidence>
<comment type="caution">
    <text evidence="2">The sequence shown here is derived from an EMBL/GenBank/DDBJ whole genome shotgun (WGS) entry which is preliminary data.</text>
</comment>
<dbReference type="AlphaFoldDB" id="A0AAU9TX38"/>
<evidence type="ECO:0000313" key="2">
    <source>
        <dbReference type="EMBL" id="CAH2090135.1"/>
    </source>
</evidence>
<dbReference type="EMBL" id="CAKOGL010000009">
    <property type="protein sequence ID" value="CAH2090135.1"/>
    <property type="molecule type" value="Genomic_DNA"/>
</dbReference>
<feature type="compositionally biased region" description="Polar residues" evidence="1">
    <location>
        <begin position="93"/>
        <end position="106"/>
    </location>
</feature>
<evidence type="ECO:0000256" key="1">
    <source>
        <dbReference type="SAM" id="MobiDB-lite"/>
    </source>
</evidence>
<name>A0AAU9TX38_EUPED</name>
<sequence>MSNNEKDSMSCDPANPRRSLVSDPESVKLATEDLMVVGDQASITVNATGSKKFIQQAFHRSLLITRPRSNSLGSKPPESIQTAAELLRDTAAPISSQEGTVNSPSWQRVPGPRNPKRKKSVTLQRTLPPATCIANYQII</sequence>
<feature type="region of interest" description="Disordered" evidence="1">
    <location>
        <begin position="90"/>
        <end position="121"/>
    </location>
</feature>
<dbReference type="Proteomes" id="UP001153954">
    <property type="component" value="Unassembled WGS sequence"/>
</dbReference>
<protein>
    <submittedName>
        <fullName evidence="2">Uncharacterized protein</fullName>
    </submittedName>
</protein>
<organism evidence="2 3">
    <name type="scientific">Euphydryas editha</name>
    <name type="common">Edith's checkerspot</name>
    <dbReference type="NCBI Taxonomy" id="104508"/>
    <lineage>
        <taxon>Eukaryota</taxon>
        <taxon>Metazoa</taxon>
        <taxon>Ecdysozoa</taxon>
        <taxon>Arthropoda</taxon>
        <taxon>Hexapoda</taxon>
        <taxon>Insecta</taxon>
        <taxon>Pterygota</taxon>
        <taxon>Neoptera</taxon>
        <taxon>Endopterygota</taxon>
        <taxon>Lepidoptera</taxon>
        <taxon>Glossata</taxon>
        <taxon>Ditrysia</taxon>
        <taxon>Papilionoidea</taxon>
        <taxon>Nymphalidae</taxon>
        <taxon>Nymphalinae</taxon>
        <taxon>Euphydryas</taxon>
    </lineage>
</organism>
<gene>
    <name evidence="2" type="ORF">EEDITHA_LOCUS6128</name>
</gene>
<proteinExistence type="predicted"/>
<keyword evidence="3" id="KW-1185">Reference proteome</keyword>
<feature type="region of interest" description="Disordered" evidence="1">
    <location>
        <begin position="1"/>
        <end position="25"/>
    </location>
</feature>